<dbReference type="AlphaFoldDB" id="A0A1H4FV27"/>
<gene>
    <name evidence="1" type="ORF">SAMN04488051_11330</name>
</gene>
<accession>A0A1H4FV27</accession>
<dbReference type="STRING" id="152573.SAMN04488051_11330"/>
<sequence length="422" mass="48993">MKKMHWLGLLVLSILLYGTIQLLRDDPLHPDTQAWLKQAEKPIMLENNVHIHLMGLSVQGLNYERGLAHYTQEAVYREWSRIKHSYPTVPELKPFTETLPSCDPHLDEACVARLLLKRPQIAAKLSEFTLLLDGLYQLSNLDNFTNIDARIATTDFEQLDQLYQLAFLDILYLIEDRQLEVAAQKLASLFQLQRTLMAGTNQLELQILPVIYAEAFFQPLLLKLAQADYSNWSVFENALAPLKPEELLMNTLWQHMFLDSASMLLPLSKHPNTNRLLYKPQMTLNRMAAFYQLKIIVDDTPHSELVAAIHEADHRIQTHNQKLRQSQEPHWLFLLRNYRNITGELLFQIMVPRFLNIQIPVLELDLRLQLLRAVIERPQDSLPNPHNYPNPYTGELPWLEDGMLCHKLNETICARIPTTNPH</sequence>
<evidence type="ECO:0000313" key="2">
    <source>
        <dbReference type="Proteomes" id="UP000198773"/>
    </source>
</evidence>
<reference evidence="1 2" key="1">
    <citation type="submission" date="2016-10" db="EMBL/GenBank/DDBJ databases">
        <authorList>
            <person name="de Groot N.N."/>
        </authorList>
    </citation>
    <scope>NUCLEOTIDE SEQUENCE [LARGE SCALE GENOMIC DNA]</scope>
    <source>
        <strain evidence="1 2">CGMCC 1.3430</strain>
    </source>
</reference>
<dbReference type="EMBL" id="FNRM01000013">
    <property type="protein sequence ID" value="SEB00700.1"/>
    <property type="molecule type" value="Genomic_DNA"/>
</dbReference>
<proteinExistence type="predicted"/>
<dbReference type="RefSeq" id="WP_091345185.1">
    <property type="nucleotide sequence ID" value="NZ_FNRM01000013.1"/>
</dbReference>
<dbReference type="Proteomes" id="UP000198773">
    <property type="component" value="Unassembled WGS sequence"/>
</dbReference>
<organism evidence="1 2">
    <name type="scientific">Alkalimonas amylolytica</name>
    <dbReference type="NCBI Taxonomy" id="152573"/>
    <lineage>
        <taxon>Bacteria</taxon>
        <taxon>Pseudomonadati</taxon>
        <taxon>Pseudomonadota</taxon>
        <taxon>Gammaproteobacteria</taxon>
        <taxon>Alkalimonas</taxon>
    </lineage>
</organism>
<dbReference type="OrthoDB" id="6392713at2"/>
<evidence type="ECO:0000313" key="1">
    <source>
        <dbReference type="EMBL" id="SEB00700.1"/>
    </source>
</evidence>
<keyword evidence="2" id="KW-1185">Reference proteome</keyword>
<name>A0A1H4FV27_ALKAM</name>
<protein>
    <submittedName>
        <fullName evidence="1">Uncharacterized protein</fullName>
    </submittedName>
</protein>